<keyword evidence="10 14" id="KW-0408">Iron</keyword>
<dbReference type="PROSITE" id="PS01155">
    <property type="entry name" value="ENDONUCLEASE_III_2"/>
    <property type="match status" value="1"/>
</dbReference>
<dbReference type="InterPro" id="IPR005760">
    <property type="entry name" value="A/G_AdeGlyc_MutY"/>
</dbReference>
<dbReference type="PROSITE" id="PS00764">
    <property type="entry name" value="ENDONUCLEASE_III_1"/>
    <property type="match status" value="1"/>
</dbReference>
<dbReference type="InterPro" id="IPR003651">
    <property type="entry name" value="Endonuclease3_FeS-loop_motif"/>
</dbReference>
<comment type="catalytic activity">
    <reaction evidence="1 14">
        <text>Hydrolyzes free adenine bases from 7,8-dihydro-8-oxoguanine:adenine mismatched double-stranded DNA, leaving an apurinic site.</text>
        <dbReference type="EC" id="3.2.2.31"/>
    </reaction>
</comment>
<evidence type="ECO:0000256" key="7">
    <source>
        <dbReference type="ARBA" id="ARBA00022723"/>
    </source>
</evidence>
<dbReference type="InterPro" id="IPR029119">
    <property type="entry name" value="MutY_C"/>
</dbReference>
<evidence type="ECO:0000256" key="5">
    <source>
        <dbReference type="ARBA" id="ARBA00022023"/>
    </source>
</evidence>
<evidence type="ECO:0000256" key="9">
    <source>
        <dbReference type="ARBA" id="ARBA00022801"/>
    </source>
</evidence>
<dbReference type="SMART" id="SM00525">
    <property type="entry name" value="FES"/>
    <property type="match status" value="1"/>
</dbReference>
<dbReference type="InterPro" id="IPR011257">
    <property type="entry name" value="DNA_glycosylase"/>
</dbReference>
<dbReference type="InterPro" id="IPR004036">
    <property type="entry name" value="Endonuclease-III-like_CS2"/>
</dbReference>
<comment type="function">
    <text evidence="2">Adenine glycosylase active on G-A mispairs. MutY also corrects error-prone DNA synthesis past GO lesions which are due to the oxidatively damaged form of guanine: 7,8-dihydro-8-oxoguanine (8-oxo-dGTP).</text>
</comment>
<dbReference type="PANTHER" id="PTHR42944">
    <property type="entry name" value="ADENINE DNA GLYCOSYLASE"/>
    <property type="match status" value="1"/>
</dbReference>
<reference evidence="16" key="1">
    <citation type="submission" date="2022-12" db="EMBL/GenBank/DDBJ databases">
        <title>Bacterial isolates from different developmental stages of Nematostella vectensis.</title>
        <authorList>
            <person name="Fraune S."/>
        </authorList>
    </citation>
    <scope>NUCLEOTIDE SEQUENCE</scope>
    <source>
        <strain evidence="16">G21630-S1</strain>
    </source>
</reference>
<keyword evidence="9" id="KW-0378">Hydrolase</keyword>
<dbReference type="NCBIfam" id="TIGR01084">
    <property type="entry name" value="mutY"/>
    <property type="match status" value="1"/>
</dbReference>
<dbReference type="Gene3D" id="1.10.340.30">
    <property type="entry name" value="Hypothetical protein, domain 2"/>
    <property type="match status" value="1"/>
</dbReference>
<protein>
    <recommendedName>
        <fullName evidence="5 14">Adenine DNA glycosylase</fullName>
        <ecNumber evidence="4 14">3.2.2.31</ecNumber>
    </recommendedName>
</protein>
<dbReference type="EC" id="3.2.2.31" evidence="4 14"/>
<dbReference type="SUPFAM" id="SSF55811">
    <property type="entry name" value="Nudix"/>
    <property type="match status" value="1"/>
</dbReference>
<dbReference type="Pfam" id="PF10576">
    <property type="entry name" value="EndIII_4Fe-2S"/>
    <property type="match status" value="1"/>
</dbReference>
<dbReference type="Pfam" id="PF00730">
    <property type="entry name" value="HhH-GPD"/>
    <property type="match status" value="1"/>
</dbReference>
<dbReference type="InterPro" id="IPR003265">
    <property type="entry name" value="HhH-GPD_domain"/>
</dbReference>
<evidence type="ECO:0000256" key="3">
    <source>
        <dbReference type="ARBA" id="ARBA00008343"/>
    </source>
</evidence>
<evidence type="ECO:0000256" key="1">
    <source>
        <dbReference type="ARBA" id="ARBA00000843"/>
    </source>
</evidence>
<dbReference type="Pfam" id="PF14815">
    <property type="entry name" value="NUDIX_4"/>
    <property type="match status" value="1"/>
</dbReference>
<keyword evidence="11" id="KW-0411">Iron-sulfur</keyword>
<dbReference type="InterPro" id="IPR015797">
    <property type="entry name" value="NUDIX_hydrolase-like_dom_sf"/>
</dbReference>
<dbReference type="Gene3D" id="1.10.1670.10">
    <property type="entry name" value="Helix-hairpin-Helix base-excision DNA repair enzymes (C-terminal)"/>
    <property type="match status" value="1"/>
</dbReference>
<keyword evidence="7" id="KW-0479">Metal-binding</keyword>
<organism evidence="16 17">
    <name type="scientific">Kiloniella laminariae</name>
    <dbReference type="NCBI Taxonomy" id="454162"/>
    <lineage>
        <taxon>Bacteria</taxon>
        <taxon>Pseudomonadati</taxon>
        <taxon>Pseudomonadota</taxon>
        <taxon>Alphaproteobacteria</taxon>
        <taxon>Rhodospirillales</taxon>
        <taxon>Kiloniellaceae</taxon>
        <taxon>Kiloniella</taxon>
    </lineage>
</organism>
<evidence type="ECO:0000256" key="8">
    <source>
        <dbReference type="ARBA" id="ARBA00022763"/>
    </source>
</evidence>
<keyword evidence="17" id="KW-1185">Reference proteome</keyword>
<accession>A0ABT4LL34</accession>
<evidence type="ECO:0000256" key="14">
    <source>
        <dbReference type="RuleBase" id="RU365096"/>
    </source>
</evidence>
<evidence type="ECO:0000256" key="13">
    <source>
        <dbReference type="ARBA" id="ARBA00023295"/>
    </source>
</evidence>
<evidence type="ECO:0000259" key="15">
    <source>
        <dbReference type="SMART" id="SM00478"/>
    </source>
</evidence>
<dbReference type="InterPro" id="IPR023170">
    <property type="entry name" value="HhH_base_excis_C"/>
</dbReference>
<dbReference type="EMBL" id="JAPWGY010000004">
    <property type="protein sequence ID" value="MCZ4281810.1"/>
    <property type="molecule type" value="Genomic_DNA"/>
</dbReference>
<evidence type="ECO:0000256" key="10">
    <source>
        <dbReference type="ARBA" id="ARBA00023004"/>
    </source>
</evidence>
<evidence type="ECO:0000256" key="4">
    <source>
        <dbReference type="ARBA" id="ARBA00012045"/>
    </source>
</evidence>
<dbReference type="PANTHER" id="PTHR42944:SF1">
    <property type="entry name" value="ADENINE DNA GLYCOSYLASE"/>
    <property type="match status" value="1"/>
</dbReference>
<evidence type="ECO:0000313" key="16">
    <source>
        <dbReference type="EMBL" id="MCZ4281810.1"/>
    </source>
</evidence>
<evidence type="ECO:0000256" key="11">
    <source>
        <dbReference type="ARBA" id="ARBA00023014"/>
    </source>
</evidence>
<feature type="domain" description="HhH-GPD" evidence="15">
    <location>
        <begin position="66"/>
        <end position="215"/>
    </location>
</feature>
<dbReference type="InterPro" id="IPR000445">
    <property type="entry name" value="HhH_motif"/>
</dbReference>
<keyword evidence="6" id="KW-0004">4Fe-4S</keyword>
<name>A0ABT4LL34_9PROT</name>
<dbReference type="InterPro" id="IPR044298">
    <property type="entry name" value="MIG/MutY"/>
</dbReference>
<evidence type="ECO:0000256" key="2">
    <source>
        <dbReference type="ARBA" id="ARBA00002933"/>
    </source>
</evidence>
<comment type="similarity">
    <text evidence="3 14">Belongs to the Nth/MutY family.</text>
</comment>
<dbReference type="RefSeq" id="WP_269423967.1">
    <property type="nucleotide sequence ID" value="NZ_JAPWGY010000004.1"/>
</dbReference>
<dbReference type="Pfam" id="PF00633">
    <property type="entry name" value="HHH"/>
    <property type="match status" value="1"/>
</dbReference>
<evidence type="ECO:0000256" key="6">
    <source>
        <dbReference type="ARBA" id="ARBA00022485"/>
    </source>
</evidence>
<dbReference type="InterPro" id="IPR004035">
    <property type="entry name" value="Endouclease-III_FeS-bd_BS"/>
</dbReference>
<dbReference type="Gene3D" id="3.90.79.10">
    <property type="entry name" value="Nucleoside Triphosphate Pyrophosphohydrolase"/>
    <property type="match status" value="1"/>
</dbReference>
<dbReference type="SMART" id="SM00478">
    <property type="entry name" value="ENDO3c"/>
    <property type="match status" value="1"/>
</dbReference>
<dbReference type="SUPFAM" id="SSF48150">
    <property type="entry name" value="DNA-glycosylase"/>
    <property type="match status" value="1"/>
</dbReference>
<comment type="caution">
    <text evidence="16">The sequence shown here is derived from an EMBL/GenBank/DDBJ whole genome shotgun (WGS) entry which is preliminary data.</text>
</comment>
<dbReference type="CDD" id="cd00056">
    <property type="entry name" value="ENDO3c"/>
    <property type="match status" value="1"/>
</dbReference>
<keyword evidence="8 14" id="KW-0227">DNA damage</keyword>
<sequence length="374" mass="41453">MLETKRPLSECTAFQDTSLVIAPRLLPWYDRHARELPWRKGPQKMRGSGDQRELAVPYHVWLSEIMLQQTTVATVKAYFLKFLAIWPTVEDLAQADLDQVLTAWAGLGYYARARNLHRCAQVVAEELDGIFPDNEAALLKLPGVGPYTAAAIAAIAFDRPAAVVDGNVERVIARFYALQDPLPGVKTEIRTLAAKQTPQERSGDYAQAMMDLGATICTPRNPACVLCPIQAGCLGREKGIAAELPKKAPKKLKPIRRAFAYLFRDEEGSVLLRRRAESGLLGGMVEVPSGSWGEAPEPERDRFLDDLGHWSLLEGQVKHTFTHFHFEISLLQAKVGKDEKEQIAGKVGGSWHVAEEFSGLALPTVMKKILYQAV</sequence>
<evidence type="ECO:0000256" key="12">
    <source>
        <dbReference type="ARBA" id="ARBA00023204"/>
    </source>
</evidence>
<gene>
    <name evidence="16" type="primary">mutY</name>
    <name evidence="16" type="ORF">O4H49_13545</name>
</gene>
<keyword evidence="12" id="KW-0234">DNA repair</keyword>
<evidence type="ECO:0000313" key="17">
    <source>
        <dbReference type="Proteomes" id="UP001069802"/>
    </source>
</evidence>
<dbReference type="Proteomes" id="UP001069802">
    <property type="component" value="Unassembled WGS sequence"/>
</dbReference>
<comment type="cofactor">
    <cofactor evidence="14">
        <name>[4Fe-4S] cluster</name>
        <dbReference type="ChEBI" id="CHEBI:49883"/>
    </cofactor>
    <text evidence="14">Binds 1 [4Fe-4S] cluster.</text>
</comment>
<dbReference type="CDD" id="cd03431">
    <property type="entry name" value="NUDIX_DNA_Glycosylase_C-MutY"/>
    <property type="match status" value="1"/>
</dbReference>
<proteinExistence type="inferred from homology"/>
<keyword evidence="13 14" id="KW-0326">Glycosidase</keyword>